<evidence type="ECO:0000256" key="3">
    <source>
        <dbReference type="ARBA" id="ARBA00023235"/>
    </source>
</evidence>
<dbReference type="SMART" id="SM01005">
    <property type="entry name" value="Ala_racemase_C"/>
    <property type="match status" value="1"/>
</dbReference>
<feature type="active site" description="Proton acceptor; specific for D-alanine" evidence="4">
    <location>
        <position position="479"/>
    </location>
</feature>
<feature type="binding site" evidence="4">
    <location>
        <position position="573"/>
    </location>
    <ligand>
        <name>substrate</name>
    </ligand>
</feature>
<evidence type="ECO:0000256" key="1">
    <source>
        <dbReference type="ARBA" id="ARBA00001933"/>
    </source>
</evidence>
<evidence type="ECO:0000313" key="7">
    <source>
        <dbReference type="Proteomes" id="UP001610063"/>
    </source>
</evidence>
<dbReference type="PRINTS" id="PR00992">
    <property type="entry name" value="ALARACEMASE"/>
</dbReference>
<evidence type="ECO:0000256" key="2">
    <source>
        <dbReference type="ARBA" id="ARBA00022898"/>
    </source>
</evidence>
<keyword evidence="3 4" id="KW-0413">Isomerase</keyword>
<dbReference type="NCBIfam" id="TIGR00492">
    <property type="entry name" value="alr"/>
    <property type="match status" value="1"/>
</dbReference>
<gene>
    <name evidence="6" type="ORF">ACHKAR_10950</name>
</gene>
<dbReference type="PANTHER" id="PTHR30511">
    <property type="entry name" value="ALANINE RACEMASE"/>
    <property type="match status" value="1"/>
</dbReference>
<comment type="cofactor">
    <cofactor evidence="1 4">
        <name>pyridoxal 5'-phosphate</name>
        <dbReference type="ChEBI" id="CHEBI:597326"/>
    </cofactor>
</comment>
<keyword evidence="7" id="KW-1185">Reference proteome</keyword>
<dbReference type="InterPro" id="IPR000821">
    <property type="entry name" value="Ala_racemase"/>
</dbReference>
<dbReference type="Proteomes" id="UP001610063">
    <property type="component" value="Unassembled WGS sequence"/>
</dbReference>
<dbReference type="InterPro" id="IPR009006">
    <property type="entry name" value="Ala_racemase/Decarboxylase_C"/>
</dbReference>
<dbReference type="InterPro" id="IPR011079">
    <property type="entry name" value="Ala_racemase_C"/>
</dbReference>
<feature type="binding site" evidence="4">
    <location>
        <position position="749"/>
    </location>
    <ligand>
        <name>substrate</name>
    </ligand>
</feature>
<evidence type="ECO:0000259" key="5">
    <source>
        <dbReference type="SMART" id="SM01005"/>
    </source>
</evidence>
<dbReference type="GO" id="GO:0016874">
    <property type="term" value="F:ligase activity"/>
    <property type="evidence" value="ECO:0007669"/>
    <property type="project" value="UniProtKB-KW"/>
</dbReference>
<keyword evidence="2 4" id="KW-0663">Pyridoxal phosphate</keyword>
<dbReference type="SUPFAM" id="SSF51419">
    <property type="entry name" value="PLP-binding barrel"/>
    <property type="match status" value="1"/>
</dbReference>
<dbReference type="CDD" id="cd00430">
    <property type="entry name" value="PLPDE_III_AR"/>
    <property type="match status" value="1"/>
</dbReference>
<dbReference type="InterPro" id="IPR013221">
    <property type="entry name" value="Mur_ligase_cen"/>
</dbReference>
<comment type="catalytic activity">
    <reaction evidence="4">
        <text>L-alanine = D-alanine</text>
        <dbReference type="Rhea" id="RHEA:20249"/>
        <dbReference type="ChEBI" id="CHEBI:57416"/>
        <dbReference type="ChEBI" id="CHEBI:57972"/>
        <dbReference type="EC" id="5.1.1.1"/>
    </reaction>
</comment>
<dbReference type="SUPFAM" id="SSF53623">
    <property type="entry name" value="MurD-like peptide ligases, catalytic domain"/>
    <property type="match status" value="1"/>
</dbReference>
<name>A0ABW7NB27_9BACT</name>
<dbReference type="SUPFAM" id="SSF50621">
    <property type="entry name" value="Alanine racemase C-terminal domain-like"/>
    <property type="match status" value="1"/>
</dbReference>
<comment type="similarity">
    <text evidence="4">Belongs to the alanine racemase family.</text>
</comment>
<proteinExistence type="inferred from homology"/>
<dbReference type="Pfam" id="PF08245">
    <property type="entry name" value="Mur_ligase_M"/>
    <property type="match status" value="1"/>
</dbReference>
<protein>
    <recommendedName>
        <fullName evidence="4">Alanine racemase</fullName>
        <ecNumber evidence="4">5.1.1.1</ecNumber>
    </recommendedName>
</protein>
<evidence type="ECO:0000256" key="4">
    <source>
        <dbReference type="HAMAP-Rule" id="MF_01201"/>
    </source>
</evidence>
<feature type="modified residue" description="N6-(pyridoxal phosphate)lysine" evidence="4">
    <location>
        <position position="479"/>
    </location>
</feature>
<dbReference type="EC" id="5.1.1.1" evidence="4"/>
<organism evidence="6 7">
    <name type="scientific">Marinoscillum luteum</name>
    <dbReference type="NCBI Taxonomy" id="861051"/>
    <lineage>
        <taxon>Bacteria</taxon>
        <taxon>Pseudomonadati</taxon>
        <taxon>Bacteroidota</taxon>
        <taxon>Cytophagia</taxon>
        <taxon>Cytophagales</taxon>
        <taxon>Reichenbachiellaceae</taxon>
        <taxon>Marinoscillum</taxon>
    </lineage>
</organism>
<comment type="pathway">
    <text evidence="4">Amino-acid biosynthesis; D-alanine biosynthesis; D-alanine from L-alanine: step 1/1.</text>
</comment>
<sequence>MLISEVASILSAEFINPSHDFEVDTLVYDSRKASNSTRELFIALPGTHHNGHDYIPSLYQLGIRSFLISKRINPGDYPEAAFLLVSDTLVALQNLATYHRKQFDLPVVGITGSNGKTIVKEWLATILEQQWNVVKSPKSYNSQLGVPMSVWNLEKTHQVAVFEAGVSRTGEMEALERIIQPTLGIFTNIGNAHASGFESPEAKIAEKALLFAHCEKLICRLDHTSIVRQLGNLKATLITWGISQPEASINIVPSGSYFNFHYQGQQSTFSIPFSNPFDLENIFHTITAALVLGESNTHIQQAVNKLKPVPMRLELKRGNNNTHILDDSYNNDFMGLSIALDYLRQQPQKQRKTVILSDMLQSGKDPKVLYSGINALLEKHSIDHLIGIGPDIVQNQAAFSMPFEGYLSTHDFLRSAPAFTNETILVKGARDFELERVVHFLEEKNHGTILEVNYEAITHNLKVYRQQLKPQVKLMVMVKAFAYGVGVEEIAHLLQYHKVDYLGVAYLDEAVTLRRKGITLPIMIMNVDWSSFDLLETFHLEPEIYSLSMLRYFLEVTDNPPPVHLKIETGMNRLGFRSEDLDALMTILHQNPQLKVSGIFTHFSSSDAADEDDFTRKQAATFNQAYEKLAEALGYSPIKHALNSAGIMRWPAFQFDMVRLGIGLYGFDSSGTTNQLKSISTLKTKISQIKPVKEGDSIGYSRMGRADREGSIAIIAIGYADGYSRLFGNGNAYVMVNGQKAPTIGNICMDMTMIDVTGLDAREGDEVIIFGAQPNIRELAQWAQTIPYEILTNVSQRVKRVFVSE</sequence>
<dbReference type="Gene3D" id="3.20.20.10">
    <property type="entry name" value="Alanine racemase"/>
    <property type="match status" value="1"/>
</dbReference>
<feature type="active site" description="Proton acceptor; specific for L-alanine" evidence="4">
    <location>
        <position position="700"/>
    </location>
</feature>
<dbReference type="Gene3D" id="2.40.37.10">
    <property type="entry name" value="Lyase, Ornithine Decarboxylase, Chain A, domain 1"/>
    <property type="match status" value="1"/>
</dbReference>
<dbReference type="Pfam" id="PF00842">
    <property type="entry name" value="Ala_racemase_C"/>
    <property type="match status" value="1"/>
</dbReference>
<dbReference type="SUPFAM" id="SSF63418">
    <property type="entry name" value="MurE/MurF N-terminal domain"/>
    <property type="match status" value="1"/>
</dbReference>
<dbReference type="SUPFAM" id="SSF53244">
    <property type="entry name" value="MurD-like peptide ligases, peptide-binding domain"/>
    <property type="match status" value="1"/>
</dbReference>
<dbReference type="Pfam" id="PF01168">
    <property type="entry name" value="Ala_racemase_N"/>
    <property type="match status" value="1"/>
</dbReference>
<dbReference type="InterPro" id="IPR029066">
    <property type="entry name" value="PLP-binding_barrel"/>
</dbReference>
<dbReference type="InterPro" id="IPR035911">
    <property type="entry name" value="MurE/MurF_N"/>
</dbReference>
<dbReference type="EMBL" id="JBIPKE010000016">
    <property type="protein sequence ID" value="MFH6983964.1"/>
    <property type="molecule type" value="Genomic_DNA"/>
</dbReference>
<accession>A0ABW7NB27</accession>
<comment type="caution">
    <text evidence="6">The sequence shown here is derived from an EMBL/GenBank/DDBJ whole genome shotgun (WGS) entry which is preliminary data.</text>
</comment>
<dbReference type="HAMAP" id="MF_01201">
    <property type="entry name" value="Ala_racemase"/>
    <property type="match status" value="1"/>
</dbReference>
<dbReference type="InterPro" id="IPR001608">
    <property type="entry name" value="Ala_racemase_N"/>
</dbReference>
<dbReference type="RefSeq" id="WP_395417458.1">
    <property type="nucleotide sequence ID" value="NZ_JBIPKE010000016.1"/>
</dbReference>
<dbReference type="InterPro" id="IPR036615">
    <property type="entry name" value="Mur_ligase_C_dom_sf"/>
</dbReference>
<dbReference type="Gene3D" id="3.40.1390.10">
    <property type="entry name" value="MurE/MurF, N-terminal domain"/>
    <property type="match status" value="1"/>
</dbReference>
<dbReference type="Gene3D" id="3.40.1190.10">
    <property type="entry name" value="Mur-like, catalytic domain"/>
    <property type="match status" value="1"/>
</dbReference>
<evidence type="ECO:0000313" key="6">
    <source>
        <dbReference type="EMBL" id="MFH6983964.1"/>
    </source>
</evidence>
<comment type="function">
    <text evidence="4">Catalyzes the interconversion of L-alanine and D-alanine. May also act on other amino acids.</text>
</comment>
<dbReference type="Gene3D" id="3.90.190.20">
    <property type="entry name" value="Mur ligase, C-terminal domain"/>
    <property type="match status" value="1"/>
</dbReference>
<dbReference type="InterPro" id="IPR036565">
    <property type="entry name" value="Mur-like_cat_sf"/>
</dbReference>
<dbReference type="NCBIfam" id="NF008897">
    <property type="entry name" value="PRK11930.1"/>
    <property type="match status" value="1"/>
</dbReference>
<reference evidence="6 7" key="1">
    <citation type="journal article" date="2013" name="Int. J. Syst. Evol. Microbiol.">
        <title>Marinoscillum luteum sp. nov., isolated from marine sediment.</title>
        <authorList>
            <person name="Cha I.T."/>
            <person name="Park S.J."/>
            <person name="Kim S.J."/>
            <person name="Kim J.G."/>
            <person name="Jung M.Y."/>
            <person name="Shin K.S."/>
            <person name="Kwon K.K."/>
            <person name="Yang S.H."/>
            <person name="Seo Y.S."/>
            <person name="Rhee S.K."/>
        </authorList>
    </citation>
    <scope>NUCLEOTIDE SEQUENCE [LARGE SCALE GENOMIC DNA]</scope>
    <source>
        <strain evidence="6 7">KCTC 23939</strain>
    </source>
</reference>
<dbReference type="PANTHER" id="PTHR30511:SF0">
    <property type="entry name" value="ALANINE RACEMASE, CATABOLIC-RELATED"/>
    <property type="match status" value="1"/>
</dbReference>
<keyword evidence="6" id="KW-0436">Ligase</keyword>
<feature type="domain" description="Alanine racemase C-terminal" evidence="5">
    <location>
        <begin position="679"/>
        <end position="803"/>
    </location>
</feature>